<accession>A0A1Q2YIU3</accession>
<feature type="compositionally biased region" description="Acidic residues" evidence="3">
    <location>
        <begin position="65"/>
        <end position="74"/>
    </location>
</feature>
<sequence length="199" mass="22395">MMSARLNALIWDSSVSIDNSNKHSNGSGGSSNFGHYSNRPDVIRAKAVDVLSGRESGSNGGANEATDDYEQDENEENLAWPVDVKVWSDDEIKEFNPLTLKNAADGLIVRVREIPEKEGLVFKHTNYLISHTLKFSSEYLVPGDRAKPARDSKSKGLNEDGTKVIRRYSDFAWLVEVLWKKYPFRLIPELPPKKFACTY</sequence>
<dbReference type="OrthoDB" id="3988342at2759"/>
<dbReference type="SUPFAM" id="SSF64268">
    <property type="entry name" value="PX domain"/>
    <property type="match status" value="1"/>
</dbReference>
<reference evidence="5 6" key="1">
    <citation type="submission" date="2016-08" db="EMBL/GenBank/DDBJ databases">
        <title>Whole genome shotgun sequence of Pichia membranifaciens KS47-1.</title>
        <authorList>
            <person name="Konishi M."/>
            <person name="Ishida M."/>
            <person name="Arakawa T."/>
            <person name="Kato Y."/>
            <person name="Horiuchi J."/>
        </authorList>
    </citation>
    <scope>NUCLEOTIDE SEQUENCE [LARGE SCALE GENOMIC DNA]</scope>
    <source>
        <strain evidence="5 6">KS47-1</strain>
    </source>
</reference>
<dbReference type="GO" id="GO:0032266">
    <property type="term" value="F:phosphatidylinositol-3-phosphate binding"/>
    <property type="evidence" value="ECO:0007669"/>
    <property type="project" value="TreeGrafter"/>
</dbReference>
<dbReference type="AlphaFoldDB" id="A0A1Q2YIU3"/>
<dbReference type="GO" id="GO:0005829">
    <property type="term" value="C:cytosol"/>
    <property type="evidence" value="ECO:0007669"/>
    <property type="project" value="GOC"/>
</dbReference>
<dbReference type="Pfam" id="PF00787">
    <property type="entry name" value="PX"/>
    <property type="match status" value="1"/>
</dbReference>
<dbReference type="PANTHER" id="PTHR47554">
    <property type="entry name" value="SORTING NEXIN MVP1"/>
    <property type="match status" value="1"/>
</dbReference>
<feature type="domain" description="PX" evidence="4">
    <location>
        <begin position="105"/>
        <end position="199"/>
    </location>
</feature>
<dbReference type="InterPro" id="IPR001683">
    <property type="entry name" value="PX_dom"/>
</dbReference>
<proteinExistence type="predicted"/>
<dbReference type="Proteomes" id="UP000186136">
    <property type="component" value="Unassembled WGS sequence"/>
</dbReference>
<dbReference type="InterPro" id="IPR028662">
    <property type="entry name" value="SNX8/Mvp1"/>
</dbReference>
<evidence type="ECO:0000259" key="4">
    <source>
        <dbReference type="PROSITE" id="PS50195"/>
    </source>
</evidence>
<organism evidence="5 6">
    <name type="scientific">Pichia membranifaciens</name>
    <dbReference type="NCBI Taxonomy" id="4926"/>
    <lineage>
        <taxon>Eukaryota</taxon>
        <taxon>Fungi</taxon>
        <taxon>Dikarya</taxon>
        <taxon>Ascomycota</taxon>
        <taxon>Saccharomycotina</taxon>
        <taxon>Pichiomycetes</taxon>
        <taxon>Pichiales</taxon>
        <taxon>Pichiaceae</taxon>
        <taxon>Pichia</taxon>
    </lineage>
</organism>
<gene>
    <name evidence="5" type="ORF">PMKS-002950</name>
</gene>
<dbReference type="GO" id="GO:0042147">
    <property type="term" value="P:retrograde transport, endosome to Golgi"/>
    <property type="evidence" value="ECO:0007669"/>
    <property type="project" value="InterPro"/>
</dbReference>
<name>A0A1Q2YIU3_9ASCO</name>
<dbReference type="InterPro" id="IPR036871">
    <property type="entry name" value="PX_dom_sf"/>
</dbReference>
<feature type="region of interest" description="Disordered" evidence="3">
    <location>
        <begin position="53"/>
        <end position="74"/>
    </location>
</feature>
<comment type="subcellular location">
    <subcellularLocation>
        <location evidence="1">Membrane</location>
        <topology evidence="1">Peripheral membrane protein</topology>
        <orientation evidence="1">Cytoplasmic side</orientation>
    </subcellularLocation>
</comment>
<evidence type="ECO:0000313" key="5">
    <source>
        <dbReference type="EMBL" id="GAV29450.1"/>
    </source>
</evidence>
<dbReference type="GO" id="GO:0006623">
    <property type="term" value="P:protein targeting to vacuole"/>
    <property type="evidence" value="ECO:0007669"/>
    <property type="project" value="TreeGrafter"/>
</dbReference>
<dbReference type="PANTHER" id="PTHR47554:SF1">
    <property type="entry name" value="SORTING NEXIN MVP1"/>
    <property type="match status" value="1"/>
</dbReference>
<keyword evidence="6" id="KW-1185">Reference proteome</keyword>
<dbReference type="EMBL" id="BDGI01000122">
    <property type="protein sequence ID" value="GAV29450.1"/>
    <property type="molecule type" value="Genomic_DNA"/>
</dbReference>
<evidence type="ECO:0000256" key="2">
    <source>
        <dbReference type="ARBA" id="ARBA00014268"/>
    </source>
</evidence>
<protein>
    <recommendedName>
        <fullName evidence="2">Sorting nexin MVP1</fullName>
    </recommendedName>
</protein>
<evidence type="ECO:0000256" key="3">
    <source>
        <dbReference type="SAM" id="MobiDB-lite"/>
    </source>
</evidence>
<dbReference type="GO" id="GO:0005768">
    <property type="term" value="C:endosome"/>
    <property type="evidence" value="ECO:0007669"/>
    <property type="project" value="TreeGrafter"/>
</dbReference>
<evidence type="ECO:0000256" key="1">
    <source>
        <dbReference type="ARBA" id="ARBA00004287"/>
    </source>
</evidence>
<dbReference type="GO" id="GO:0016020">
    <property type="term" value="C:membrane"/>
    <property type="evidence" value="ECO:0007669"/>
    <property type="project" value="UniProtKB-SubCell"/>
</dbReference>
<evidence type="ECO:0000313" key="6">
    <source>
        <dbReference type="Proteomes" id="UP000186136"/>
    </source>
</evidence>
<comment type="caution">
    <text evidence="5">The sequence shown here is derived from an EMBL/GenBank/DDBJ whole genome shotgun (WGS) entry which is preliminary data.</text>
</comment>
<dbReference type="PROSITE" id="PS50195">
    <property type="entry name" value="PX"/>
    <property type="match status" value="1"/>
</dbReference>
<dbReference type="Gene3D" id="3.30.1520.10">
    <property type="entry name" value="Phox-like domain"/>
    <property type="match status" value="1"/>
</dbReference>